<keyword evidence="5" id="KW-1185">Reference proteome</keyword>
<dbReference type="Pfam" id="PF00293">
    <property type="entry name" value="NUDIX"/>
    <property type="match status" value="1"/>
</dbReference>
<dbReference type="InterPro" id="IPR059176">
    <property type="entry name" value="UDP-X_N"/>
</dbReference>
<proteinExistence type="predicted"/>
<comment type="cofactor">
    <cofactor evidence="1">
        <name>Mg(2+)</name>
        <dbReference type="ChEBI" id="CHEBI:18420"/>
    </cofactor>
</comment>
<dbReference type="PANTHER" id="PTHR43046:SF16">
    <property type="entry name" value="ADP-RIBOSE PYROPHOSPHATASE YJHB-RELATED"/>
    <property type="match status" value="1"/>
</dbReference>
<dbReference type="InterPro" id="IPR000086">
    <property type="entry name" value="NUDIX_hydrolase_dom"/>
</dbReference>
<dbReference type="CDD" id="cd04672">
    <property type="entry name" value="NUDIX_CDP-Chase_like"/>
    <property type="match status" value="1"/>
</dbReference>
<accession>A0ABS2QDD2</accession>
<comment type="caution">
    <text evidence="4">The sequence shown here is derived from an EMBL/GenBank/DDBJ whole genome shotgun (WGS) entry which is preliminary data.</text>
</comment>
<dbReference type="Gene3D" id="6.10.250.1120">
    <property type="match status" value="1"/>
</dbReference>
<organism evidence="4 5">
    <name type="scientific">Peribacillus deserti</name>
    <dbReference type="NCBI Taxonomy" id="673318"/>
    <lineage>
        <taxon>Bacteria</taxon>
        <taxon>Bacillati</taxon>
        <taxon>Bacillota</taxon>
        <taxon>Bacilli</taxon>
        <taxon>Bacillales</taxon>
        <taxon>Bacillaceae</taxon>
        <taxon>Peribacillus</taxon>
    </lineage>
</organism>
<evidence type="ECO:0000313" key="4">
    <source>
        <dbReference type="EMBL" id="MBM7691158.1"/>
    </source>
</evidence>
<dbReference type="EMBL" id="JAFBFI010000002">
    <property type="protein sequence ID" value="MBM7691158.1"/>
    <property type="molecule type" value="Genomic_DNA"/>
</dbReference>
<gene>
    <name evidence="4" type="ORF">JOC77_000563</name>
</gene>
<dbReference type="RefSeq" id="WP_204538203.1">
    <property type="nucleotide sequence ID" value="NZ_JAFBFI010000002.1"/>
</dbReference>
<evidence type="ECO:0000256" key="1">
    <source>
        <dbReference type="ARBA" id="ARBA00001946"/>
    </source>
</evidence>
<reference evidence="4 5" key="1">
    <citation type="submission" date="2021-01" db="EMBL/GenBank/DDBJ databases">
        <title>Genomic Encyclopedia of Type Strains, Phase IV (KMG-IV): sequencing the most valuable type-strain genomes for metagenomic binning, comparative biology and taxonomic classification.</title>
        <authorList>
            <person name="Goeker M."/>
        </authorList>
    </citation>
    <scope>NUCLEOTIDE SEQUENCE [LARGE SCALE GENOMIC DNA]</scope>
    <source>
        <strain evidence="4 5">DSM 105482</strain>
    </source>
</reference>
<feature type="domain" description="Nudix hydrolase" evidence="3">
    <location>
        <begin position="66"/>
        <end position="194"/>
    </location>
</feature>
<evidence type="ECO:0000313" key="5">
    <source>
        <dbReference type="Proteomes" id="UP000823486"/>
    </source>
</evidence>
<dbReference type="SUPFAM" id="SSF55811">
    <property type="entry name" value="Nudix"/>
    <property type="match status" value="1"/>
</dbReference>
<evidence type="ECO:0000256" key="2">
    <source>
        <dbReference type="ARBA" id="ARBA00022801"/>
    </source>
</evidence>
<name>A0ABS2QDD2_9BACI</name>
<protein>
    <submittedName>
        <fullName evidence="4">ADP-ribose pyrophosphatase YjhB (NUDIX family)</fullName>
    </submittedName>
</protein>
<dbReference type="PROSITE" id="PS51462">
    <property type="entry name" value="NUDIX"/>
    <property type="match status" value="1"/>
</dbReference>
<dbReference type="Pfam" id="PF12535">
    <property type="entry name" value="Nudix_N"/>
    <property type="match status" value="1"/>
</dbReference>
<dbReference type="InterPro" id="IPR015797">
    <property type="entry name" value="NUDIX_hydrolase-like_dom_sf"/>
</dbReference>
<dbReference type="Gene3D" id="3.90.79.10">
    <property type="entry name" value="Nucleoside Triphosphate Pyrophosphohydrolase"/>
    <property type="match status" value="1"/>
</dbReference>
<keyword evidence="2" id="KW-0378">Hydrolase</keyword>
<evidence type="ECO:0000259" key="3">
    <source>
        <dbReference type="PROSITE" id="PS51462"/>
    </source>
</evidence>
<dbReference type="Proteomes" id="UP000823486">
    <property type="component" value="Unassembled WGS sequence"/>
</dbReference>
<sequence>MSNKWLEWAKQIQSLSQAGLTYSRDVYDKERFQALREISAEMVSELAGTPIENIRERFTNETGYQTPKVDVRAVIFHEQKLLLVKEKHDHLWALPGGWADIGLTASETAVKETREETGFVVSPSRLLAVLDKKCHPHPPSLFHVYKFFILCELEGGAAAPGLETSEVRFFAEDNLPPLSIARNTEGQIQLMFEYLRNPLKETLCD</sequence>
<dbReference type="PANTHER" id="PTHR43046">
    <property type="entry name" value="GDP-MANNOSE MANNOSYL HYDROLASE"/>
    <property type="match status" value="1"/>
</dbReference>